<evidence type="ECO:0000256" key="2">
    <source>
        <dbReference type="ARBA" id="ARBA00018424"/>
    </source>
</evidence>
<organism evidence="7 8">
    <name type="scientific">Alternaria dauci</name>
    <dbReference type="NCBI Taxonomy" id="48095"/>
    <lineage>
        <taxon>Eukaryota</taxon>
        <taxon>Fungi</taxon>
        <taxon>Dikarya</taxon>
        <taxon>Ascomycota</taxon>
        <taxon>Pezizomycotina</taxon>
        <taxon>Dothideomycetes</taxon>
        <taxon>Pleosporomycetidae</taxon>
        <taxon>Pleosporales</taxon>
        <taxon>Pleosporineae</taxon>
        <taxon>Pleosporaceae</taxon>
        <taxon>Alternaria</taxon>
        <taxon>Alternaria sect. Porri</taxon>
    </lineage>
</organism>
<keyword evidence="6" id="KW-0812">Transmembrane</keyword>
<feature type="region of interest" description="Disordered" evidence="5">
    <location>
        <begin position="169"/>
        <end position="241"/>
    </location>
</feature>
<dbReference type="RefSeq" id="XP_069302663.1">
    <property type="nucleotide sequence ID" value="XM_069455989.1"/>
</dbReference>
<dbReference type="PANTHER" id="PTHR31859:SF1">
    <property type="entry name" value="TETRATRICOPEPTIDE REPEAT PROTEIN 39C"/>
    <property type="match status" value="1"/>
</dbReference>
<dbReference type="GeneID" id="96090152"/>
<evidence type="ECO:0000313" key="7">
    <source>
        <dbReference type="EMBL" id="KAL1792079.1"/>
    </source>
</evidence>
<evidence type="ECO:0000256" key="3">
    <source>
        <dbReference type="ARBA" id="ARBA00019539"/>
    </source>
</evidence>
<reference evidence="7 8" key="1">
    <citation type="submission" date="2024-09" db="EMBL/GenBank/DDBJ databases">
        <title>T2T genomes of carrot and Alternaria dauci and their utility for understanding host-pathogen interaction during carrot leaf blight disease.</title>
        <authorList>
            <person name="Liu W."/>
            <person name="Xu S."/>
            <person name="Ou C."/>
            <person name="Liu X."/>
            <person name="Zhuang F."/>
            <person name="Deng X.W."/>
        </authorList>
    </citation>
    <scope>NUCLEOTIDE SEQUENCE [LARGE SCALE GENOMIC DNA]</scope>
    <source>
        <strain evidence="7 8">A2016</strain>
    </source>
</reference>
<dbReference type="Proteomes" id="UP001578633">
    <property type="component" value="Chromosome 10"/>
</dbReference>
<feature type="compositionally biased region" description="Low complexity" evidence="5">
    <location>
        <begin position="199"/>
        <end position="216"/>
    </location>
</feature>
<evidence type="ECO:0000313" key="8">
    <source>
        <dbReference type="Proteomes" id="UP001578633"/>
    </source>
</evidence>
<protein>
    <recommendedName>
        <fullName evidence="2">Inclusion body clearance protein IML2</fullName>
    </recommendedName>
    <alternativeName>
        <fullName evidence="3">Inclusion body clearance protein iml2</fullName>
    </alternativeName>
</protein>
<comment type="caution">
    <text evidence="7">The sequence shown here is derived from an EMBL/GenBank/DDBJ whole genome shotgun (WGS) entry which is preliminary data.</text>
</comment>
<keyword evidence="6" id="KW-0472">Membrane</keyword>
<name>A0ABR3U8Z0_9PLEO</name>
<keyword evidence="6" id="KW-1133">Transmembrane helix</keyword>
<dbReference type="PANTHER" id="PTHR31859">
    <property type="entry name" value="TETRATRICOPEPTIDE REPEAT PROTEIN 39 FAMILY MEMBER"/>
    <property type="match status" value="1"/>
</dbReference>
<feature type="transmembrane region" description="Helical" evidence="6">
    <location>
        <begin position="385"/>
        <end position="402"/>
    </location>
</feature>
<comment type="subunit">
    <text evidence="1">Interacts with lipid droplet proteins.</text>
</comment>
<gene>
    <name evidence="7" type="ORF">ACET3X_009830</name>
</gene>
<dbReference type="EMBL" id="JBHGVX010000010">
    <property type="protein sequence ID" value="KAL1792079.1"/>
    <property type="molecule type" value="Genomic_DNA"/>
</dbReference>
<comment type="function">
    <text evidence="4">Inclusion body (IB) resident protein that interacts strongly with lipid droplet (LD) proteins. Involved in LD-mediated IB clearing after protein folding stress, probably by enabling access to the IBs of an LD-stored soluble sterol derivative that acts as a chaperone in inclusion clearing.</text>
</comment>
<dbReference type="InterPro" id="IPR019412">
    <property type="entry name" value="IML2/TPR_39"/>
</dbReference>
<feature type="compositionally biased region" description="Low complexity" evidence="5">
    <location>
        <begin position="170"/>
        <end position="190"/>
    </location>
</feature>
<dbReference type="Pfam" id="PF10300">
    <property type="entry name" value="Iml2-TPR_39"/>
    <property type="match status" value="1"/>
</dbReference>
<evidence type="ECO:0000256" key="5">
    <source>
        <dbReference type="SAM" id="MobiDB-lite"/>
    </source>
</evidence>
<accession>A0ABR3U8Z0</accession>
<evidence type="ECO:0000256" key="4">
    <source>
        <dbReference type="ARBA" id="ARBA00043897"/>
    </source>
</evidence>
<evidence type="ECO:0000256" key="6">
    <source>
        <dbReference type="SAM" id="Phobius"/>
    </source>
</evidence>
<evidence type="ECO:0000256" key="1">
    <source>
        <dbReference type="ARBA" id="ARBA00011408"/>
    </source>
</evidence>
<feature type="transmembrane region" description="Helical" evidence="6">
    <location>
        <begin position="343"/>
        <end position="364"/>
    </location>
</feature>
<sequence length="767" mass="84759">MFKVGGWLKGHTPGHTKSLDSLSEIAQIEDAMSAVTYIMADDIENAEAHLNKGSSPFHQLGSGVCVFMRATLGFEPEIVREAANALSLAENSAYERQRQVSKDPNAYKSPIYPPGTEYAVCQAEAQLMSAVVGVLNESLTEAIKSFYKLRKAYLALEAVMENEKKFLNQRSTSSVNSVGSRGSSKGSVRSDMASSGLKTSQPPTSAGPSAAASTSSLKQSTTITGPAAKKATDDDDDDFDFVDAAEDKTGVSTPAEYQGNLNVAADKGASVELNSAEKTVDLAASSAPGLPATNENPSDSLPNAIEYFEQLTLNDEGDADADIASFSKHPVDVFVLSGSNFCFGMLLLILSFIPPSFAGLLKIVGFKGDRERGMRMLWQATKFHNIHGAMAGVVLMGYINGFTNFCDILPTKGEGAYPKEQCLALLRYMRARYPTSHLWLLEESRMLASDKELEKAVKFMEDMGESKLKQLEALTWFERSLNNMYMHDYEATAFAFEKCMGLNNWSHALYHYIIAASNVELYRKHKTTNPTEAKTYGAKAEEYMNKVMPNVGKKKFMARQLPFDIFVARKIQKWEARAKEWNCDLVDAVGVSPLEEMIYFWNGYKRMRNDHLEVSLANLAWSESPANPHWDKEGVDEKSILNVLRAATLRNMDQTAEAKNILEKEVLPVDKALLTGNFRDNWTAPCARYEMAANVWREADADGHPENNPKMLVQCKDWLDEVTKMGGFDLDARIGMKITTGKETLLTTNMTMLDPIEIHGTLVTGVL</sequence>
<proteinExistence type="predicted"/>
<keyword evidence="8" id="KW-1185">Reference proteome</keyword>